<keyword evidence="1" id="KW-0472">Membrane</keyword>
<dbReference type="EMBL" id="QFYQ01000001">
    <property type="protein sequence ID" value="RAK55169.1"/>
    <property type="molecule type" value="Genomic_DNA"/>
</dbReference>
<comment type="caution">
    <text evidence="2">The sequence shown here is derived from an EMBL/GenBank/DDBJ whole genome shotgun (WGS) entry which is preliminary data.</text>
</comment>
<evidence type="ECO:0000313" key="3">
    <source>
        <dbReference type="Proteomes" id="UP000249254"/>
    </source>
</evidence>
<feature type="transmembrane region" description="Helical" evidence="1">
    <location>
        <begin position="65"/>
        <end position="90"/>
    </location>
</feature>
<proteinExistence type="predicted"/>
<keyword evidence="1" id="KW-1133">Transmembrane helix</keyword>
<gene>
    <name evidence="2" type="ORF">DJ017_11880</name>
</gene>
<evidence type="ECO:0000313" key="2">
    <source>
        <dbReference type="EMBL" id="RAK55169.1"/>
    </source>
</evidence>
<keyword evidence="3" id="KW-1185">Reference proteome</keyword>
<keyword evidence="1" id="KW-0812">Transmembrane</keyword>
<accession>A0A328AKP8</accession>
<feature type="transmembrane region" description="Helical" evidence="1">
    <location>
        <begin position="41"/>
        <end position="59"/>
    </location>
</feature>
<dbReference type="AlphaFoldDB" id="A0A328AKP8"/>
<sequence length="109" mass="11563">MNPADERLKALFATDEPPARDPAFSAEVMAQLARRRCLQDLAFLGSMSLVGAISLWAAWPVLQPALTALSGQLAPAAVAAALALSALAILGGRNHEQDFMEEFASVERS</sequence>
<dbReference type="RefSeq" id="WP_111528917.1">
    <property type="nucleotide sequence ID" value="NZ_JBHRSG010000003.1"/>
</dbReference>
<name>A0A328AKP8_9CAUL</name>
<reference evidence="3" key="1">
    <citation type="submission" date="2018-05" db="EMBL/GenBank/DDBJ databases">
        <authorList>
            <person name="Li X."/>
        </authorList>
    </citation>
    <scope>NUCLEOTIDE SEQUENCE [LARGE SCALE GENOMIC DNA]</scope>
    <source>
        <strain evidence="3">LX32</strain>
    </source>
</reference>
<dbReference type="Proteomes" id="UP000249254">
    <property type="component" value="Unassembled WGS sequence"/>
</dbReference>
<evidence type="ECO:0000256" key="1">
    <source>
        <dbReference type="SAM" id="Phobius"/>
    </source>
</evidence>
<dbReference type="OrthoDB" id="9996134at2"/>
<protein>
    <submittedName>
        <fullName evidence="2">Uncharacterized protein</fullName>
    </submittedName>
</protein>
<organism evidence="2 3">
    <name type="scientific">Phenylobacterium soli</name>
    <dbReference type="NCBI Taxonomy" id="2170551"/>
    <lineage>
        <taxon>Bacteria</taxon>
        <taxon>Pseudomonadati</taxon>
        <taxon>Pseudomonadota</taxon>
        <taxon>Alphaproteobacteria</taxon>
        <taxon>Caulobacterales</taxon>
        <taxon>Caulobacteraceae</taxon>
        <taxon>Phenylobacterium</taxon>
    </lineage>
</organism>